<keyword evidence="2" id="KW-1185">Reference proteome</keyword>
<dbReference type="AlphaFoldDB" id="A0A151CJ85"/>
<proteinExistence type="predicted"/>
<dbReference type="Proteomes" id="UP000075359">
    <property type="component" value="Unassembled WGS sequence"/>
</dbReference>
<dbReference type="RefSeq" id="WP_067328099.1">
    <property type="nucleotide sequence ID" value="NZ_LNKT01000001.1"/>
</dbReference>
<accession>A0A151CJ85</accession>
<gene>
    <name evidence="1" type="ORF">AS592_09415</name>
</gene>
<comment type="caution">
    <text evidence="1">The sequence shown here is derived from an EMBL/GenBank/DDBJ whole genome shotgun (WGS) entry which is preliminary data.</text>
</comment>
<dbReference type="OrthoDB" id="5372449at2"/>
<name>A0A151CJ85_9BACT</name>
<evidence type="ECO:0008006" key="3">
    <source>
        <dbReference type="Google" id="ProtNLM"/>
    </source>
</evidence>
<dbReference type="STRING" id="1630136.AS592_09415"/>
<protein>
    <recommendedName>
        <fullName evidence="3">Nitric oxide-responding transcriptional regulator Dnr (Crp/Fnr family)</fullName>
    </recommendedName>
</protein>
<organism evidence="1 2">
    <name type="scientific">Sulfurovum riftiae</name>
    <dbReference type="NCBI Taxonomy" id="1630136"/>
    <lineage>
        <taxon>Bacteria</taxon>
        <taxon>Pseudomonadati</taxon>
        <taxon>Campylobacterota</taxon>
        <taxon>Epsilonproteobacteria</taxon>
        <taxon>Campylobacterales</taxon>
        <taxon>Sulfurovaceae</taxon>
        <taxon>Sulfurovum</taxon>
    </lineage>
</organism>
<evidence type="ECO:0000313" key="1">
    <source>
        <dbReference type="EMBL" id="KYJ87333.1"/>
    </source>
</evidence>
<dbReference type="EMBL" id="LNKT01000001">
    <property type="protein sequence ID" value="KYJ87333.1"/>
    <property type="molecule type" value="Genomic_DNA"/>
</dbReference>
<sequence length="272" mass="31156">MRRILYACLLAGSLTYAGKTPSTATDMNSTQSMPEKKVAAITRGDVKIIEATENIRFLSQQIVKEYLFLFVTPQKDALKAKVKKRLVTLSNNIRMIAATTKDVDSKDILEFLAYSKDQIAQTLTEEISEENAALMLDYSETLLEGADSIAEAHAYDFTDEERMLMVTKQMEYLIERIMKYYMAVHVGFDNPTNQEQMHKSIAQFGNKLREIEVYPYPKEIDTVKSKLMESWYANGNYFGKSKTLFIPKLMLMSTAYLEDLVVKIALYHNQNQ</sequence>
<evidence type="ECO:0000313" key="2">
    <source>
        <dbReference type="Proteomes" id="UP000075359"/>
    </source>
</evidence>
<reference evidence="1 2" key="1">
    <citation type="submission" date="2015-11" db="EMBL/GenBank/DDBJ databases">
        <title>Draft genome of Sulfurovum riftiae 1812E, a member of the Epsilonproteobacteria isolated from the tube of the deep-sea hydrothermal vent tubewom Riftia pachyptila.</title>
        <authorList>
            <person name="Vetriani C."/>
            <person name="Giovannelli D."/>
        </authorList>
    </citation>
    <scope>NUCLEOTIDE SEQUENCE [LARGE SCALE GENOMIC DNA]</scope>
    <source>
        <strain evidence="1 2">1812E</strain>
    </source>
</reference>